<keyword evidence="2" id="KW-1185">Reference proteome</keyword>
<proteinExistence type="predicted"/>
<protein>
    <submittedName>
        <fullName evidence="1">Uncharacterized protein</fullName>
    </submittedName>
</protein>
<dbReference type="RefSeq" id="WP_186903718.1">
    <property type="nucleotide sequence ID" value="NZ_JACOGD010000004.1"/>
</dbReference>
<gene>
    <name evidence="1" type="ORF">H8K43_10200</name>
</gene>
<reference evidence="1 2" key="1">
    <citation type="submission" date="2020-08" db="EMBL/GenBank/DDBJ databases">
        <title>Novel species isolated from subtropical streams in China.</title>
        <authorList>
            <person name="Lu H."/>
        </authorList>
    </citation>
    <scope>NUCLEOTIDE SEQUENCE [LARGE SCALE GENOMIC DNA]</scope>
    <source>
        <strain evidence="1 2">CY22W</strain>
    </source>
</reference>
<dbReference type="EMBL" id="JACOGD010000004">
    <property type="protein sequence ID" value="MBC3932044.1"/>
    <property type="molecule type" value="Genomic_DNA"/>
</dbReference>
<sequence>MSVKKVFNFRLIGVSPRDAALFASYVRVLDFRLEHKWQYQDNDAHLIIYGSPSTQTQSVEIQDEFVHALCFSASETGDKFLRLPLNSAEIEAALNRIGNLINLRQDQQNTSAINPEQSYRLKRWPPAGLLNTSDRIRFATLLTKRVLSVSKLHMHTGLALEKCRLFVEELLSNDLLEEVAAEDEKSPDPQSKRIEQDKGISRSGLISLIRSNLSRFAK</sequence>
<name>A0ABR7A561_9BURK</name>
<comment type="caution">
    <text evidence="1">The sequence shown here is derived from an EMBL/GenBank/DDBJ whole genome shotgun (WGS) entry which is preliminary data.</text>
</comment>
<evidence type="ECO:0000313" key="1">
    <source>
        <dbReference type="EMBL" id="MBC3932044.1"/>
    </source>
</evidence>
<accession>A0ABR7A561</accession>
<evidence type="ECO:0000313" key="2">
    <source>
        <dbReference type="Proteomes" id="UP000654304"/>
    </source>
</evidence>
<organism evidence="1 2">
    <name type="scientific">Undibacterium curvum</name>
    <dbReference type="NCBI Taxonomy" id="2762294"/>
    <lineage>
        <taxon>Bacteria</taxon>
        <taxon>Pseudomonadati</taxon>
        <taxon>Pseudomonadota</taxon>
        <taxon>Betaproteobacteria</taxon>
        <taxon>Burkholderiales</taxon>
        <taxon>Oxalobacteraceae</taxon>
        <taxon>Undibacterium</taxon>
    </lineage>
</organism>
<dbReference type="Proteomes" id="UP000654304">
    <property type="component" value="Unassembled WGS sequence"/>
</dbReference>